<dbReference type="OrthoDB" id="779714at2759"/>
<dbReference type="Proteomes" id="UP000298416">
    <property type="component" value="Unassembled WGS sequence"/>
</dbReference>
<dbReference type="EMBL" id="PNBA02000001">
    <property type="protein sequence ID" value="KAG6435508.1"/>
    <property type="molecule type" value="Genomic_DNA"/>
</dbReference>
<name>A0A8X9ABJ0_SALSN</name>
<dbReference type="PANTHER" id="PTHR33294">
    <property type="entry name" value="AWPM-19-LIKE FAMILY PROTEIN"/>
    <property type="match status" value="1"/>
</dbReference>
<feature type="transmembrane region" description="Helical" evidence="1">
    <location>
        <begin position="12"/>
        <end position="32"/>
    </location>
</feature>
<gene>
    <name evidence="2" type="ORF">SASPL_100382</name>
</gene>
<keyword evidence="1" id="KW-0812">Transmembrane</keyword>
<dbReference type="PANTHER" id="PTHR33294:SF3">
    <property type="entry name" value="AWPM-19-LIKE FAMILY PROTEIN"/>
    <property type="match status" value="1"/>
</dbReference>
<keyword evidence="1" id="KW-1133">Transmembrane helix</keyword>
<reference evidence="2" key="1">
    <citation type="submission" date="2018-01" db="EMBL/GenBank/DDBJ databases">
        <authorList>
            <person name="Mao J.F."/>
        </authorList>
    </citation>
    <scope>NUCLEOTIDE SEQUENCE</scope>
    <source>
        <strain evidence="2">Huo1</strain>
        <tissue evidence="2">Leaf</tissue>
    </source>
</reference>
<evidence type="ECO:0000256" key="1">
    <source>
        <dbReference type="SAM" id="Phobius"/>
    </source>
</evidence>
<proteinExistence type="predicted"/>
<evidence type="ECO:0000313" key="3">
    <source>
        <dbReference type="Proteomes" id="UP000298416"/>
    </source>
</evidence>
<sequence length="138" mass="14591">MASGAGKSAAFILQVLNVFLYFLVLSIASWAVNHGIERSHEMASVLSPPARIFPIYYPIGNLVTGFVVIFSLIAGVVGFTTSILGINNVLKWNAPNLHAAAASSLISLLLTLLAMGFACKEIDIGWTGSNLVSTKPIS</sequence>
<dbReference type="Pfam" id="PF05512">
    <property type="entry name" value="AWPM-19"/>
    <property type="match status" value="1"/>
</dbReference>
<dbReference type="InterPro" id="IPR008390">
    <property type="entry name" value="AWPM-19"/>
</dbReference>
<feature type="transmembrane region" description="Helical" evidence="1">
    <location>
        <begin position="53"/>
        <end position="77"/>
    </location>
</feature>
<dbReference type="AlphaFoldDB" id="A0A8X9ABJ0"/>
<comment type="caution">
    <text evidence="2">The sequence shown here is derived from an EMBL/GenBank/DDBJ whole genome shotgun (WGS) entry which is preliminary data.</text>
</comment>
<accession>A0A8X9ABJ0</accession>
<evidence type="ECO:0000313" key="2">
    <source>
        <dbReference type="EMBL" id="KAG6435508.1"/>
    </source>
</evidence>
<reference evidence="2" key="2">
    <citation type="submission" date="2020-08" db="EMBL/GenBank/DDBJ databases">
        <title>Plant Genome Project.</title>
        <authorList>
            <person name="Zhang R.-G."/>
        </authorList>
    </citation>
    <scope>NUCLEOTIDE SEQUENCE</scope>
    <source>
        <strain evidence="2">Huo1</strain>
        <tissue evidence="2">Leaf</tissue>
    </source>
</reference>
<protein>
    <submittedName>
        <fullName evidence="2">Uncharacterized protein</fullName>
    </submittedName>
</protein>
<feature type="transmembrane region" description="Helical" evidence="1">
    <location>
        <begin position="97"/>
        <end position="119"/>
    </location>
</feature>
<keyword evidence="1" id="KW-0472">Membrane</keyword>
<keyword evidence="3" id="KW-1185">Reference proteome</keyword>
<organism evidence="2">
    <name type="scientific">Salvia splendens</name>
    <name type="common">Scarlet sage</name>
    <dbReference type="NCBI Taxonomy" id="180675"/>
    <lineage>
        <taxon>Eukaryota</taxon>
        <taxon>Viridiplantae</taxon>
        <taxon>Streptophyta</taxon>
        <taxon>Embryophyta</taxon>
        <taxon>Tracheophyta</taxon>
        <taxon>Spermatophyta</taxon>
        <taxon>Magnoliopsida</taxon>
        <taxon>eudicotyledons</taxon>
        <taxon>Gunneridae</taxon>
        <taxon>Pentapetalae</taxon>
        <taxon>asterids</taxon>
        <taxon>lamiids</taxon>
        <taxon>Lamiales</taxon>
        <taxon>Lamiaceae</taxon>
        <taxon>Nepetoideae</taxon>
        <taxon>Mentheae</taxon>
        <taxon>Salviinae</taxon>
        <taxon>Salvia</taxon>
        <taxon>Salvia subgen. Calosphace</taxon>
        <taxon>core Calosphace</taxon>
    </lineage>
</organism>